<name>A0ACC0AH57_CATRO</name>
<organism evidence="1 2">
    <name type="scientific">Catharanthus roseus</name>
    <name type="common">Madagascar periwinkle</name>
    <name type="synonym">Vinca rosea</name>
    <dbReference type="NCBI Taxonomy" id="4058"/>
    <lineage>
        <taxon>Eukaryota</taxon>
        <taxon>Viridiplantae</taxon>
        <taxon>Streptophyta</taxon>
        <taxon>Embryophyta</taxon>
        <taxon>Tracheophyta</taxon>
        <taxon>Spermatophyta</taxon>
        <taxon>Magnoliopsida</taxon>
        <taxon>eudicotyledons</taxon>
        <taxon>Gunneridae</taxon>
        <taxon>Pentapetalae</taxon>
        <taxon>asterids</taxon>
        <taxon>lamiids</taxon>
        <taxon>Gentianales</taxon>
        <taxon>Apocynaceae</taxon>
        <taxon>Rauvolfioideae</taxon>
        <taxon>Vinceae</taxon>
        <taxon>Catharanthinae</taxon>
        <taxon>Catharanthus</taxon>
    </lineage>
</organism>
<reference evidence="2" key="1">
    <citation type="journal article" date="2023" name="Nat. Plants">
        <title>Single-cell RNA sequencing provides a high-resolution roadmap for understanding the multicellular compartmentation of specialized metabolism.</title>
        <authorList>
            <person name="Sun S."/>
            <person name="Shen X."/>
            <person name="Li Y."/>
            <person name="Li Y."/>
            <person name="Wang S."/>
            <person name="Li R."/>
            <person name="Zhang H."/>
            <person name="Shen G."/>
            <person name="Guo B."/>
            <person name="Wei J."/>
            <person name="Xu J."/>
            <person name="St-Pierre B."/>
            <person name="Chen S."/>
            <person name="Sun C."/>
        </authorList>
    </citation>
    <scope>NUCLEOTIDE SEQUENCE [LARGE SCALE GENOMIC DNA]</scope>
</reference>
<keyword evidence="2" id="KW-1185">Reference proteome</keyword>
<accession>A0ACC0AH57</accession>
<sequence>MLLHSEVEIKSHPHPERPDRLRAIAASLATAGIFPGRCYPISAREITKEELQRVKCRYHIPSTAVPSRMYHSKSYTLVHIGCPYLFILCRKVDTQLKMGRV</sequence>
<protein>
    <submittedName>
        <fullName evidence="1">Uncharacterized protein</fullName>
    </submittedName>
</protein>
<dbReference type="EMBL" id="CM044706">
    <property type="protein sequence ID" value="KAI5660159.1"/>
    <property type="molecule type" value="Genomic_DNA"/>
</dbReference>
<dbReference type="Proteomes" id="UP001060085">
    <property type="component" value="Linkage Group LG06"/>
</dbReference>
<evidence type="ECO:0000313" key="1">
    <source>
        <dbReference type="EMBL" id="KAI5660159.1"/>
    </source>
</evidence>
<gene>
    <name evidence="1" type="ORF">M9H77_28952</name>
</gene>
<proteinExistence type="predicted"/>
<evidence type="ECO:0000313" key="2">
    <source>
        <dbReference type="Proteomes" id="UP001060085"/>
    </source>
</evidence>
<comment type="caution">
    <text evidence="1">The sequence shown here is derived from an EMBL/GenBank/DDBJ whole genome shotgun (WGS) entry which is preliminary data.</text>
</comment>